<dbReference type="EMBL" id="LVZM01002881">
    <property type="protein sequence ID" value="OUC48342.1"/>
    <property type="molecule type" value="Genomic_DNA"/>
</dbReference>
<gene>
    <name evidence="1" type="ORF">D917_00092</name>
</gene>
<dbReference type="Proteomes" id="UP000243006">
    <property type="component" value="Unassembled WGS sequence"/>
</dbReference>
<evidence type="ECO:0000313" key="2">
    <source>
        <dbReference type="Proteomes" id="UP000243006"/>
    </source>
</evidence>
<dbReference type="AlphaFoldDB" id="A0A1Y3ET42"/>
<evidence type="ECO:0000313" key="1">
    <source>
        <dbReference type="EMBL" id="OUC48342.1"/>
    </source>
</evidence>
<feature type="non-terminal residue" evidence="1">
    <location>
        <position position="114"/>
    </location>
</feature>
<dbReference type="PANTHER" id="PTHR22741">
    <property type="entry name" value="P140CAP/SNIP-RELATED"/>
    <property type="match status" value="1"/>
</dbReference>
<organism evidence="1 2">
    <name type="scientific">Trichinella nativa</name>
    <dbReference type="NCBI Taxonomy" id="6335"/>
    <lineage>
        <taxon>Eukaryota</taxon>
        <taxon>Metazoa</taxon>
        <taxon>Ecdysozoa</taxon>
        <taxon>Nematoda</taxon>
        <taxon>Enoplea</taxon>
        <taxon>Dorylaimia</taxon>
        <taxon>Trichinellida</taxon>
        <taxon>Trichinellidae</taxon>
        <taxon>Trichinella</taxon>
    </lineage>
</organism>
<proteinExistence type="predicted"/>
<reference evidence="1 2" key="1">
    <citation type="submission" date="2015-04" db="EMBL/GenBank/DDBJ databases">
        <title>Draft genome of the roundworm Trichinella nativa.</title>
        <authorList>
            <person name="Mitreva M."/>
        </authorList>
    </citation>
    <scope>NUCLEOTIDE SEQUENCE [LARGE SCALE GENOMIC DNA]</scope>
    <source>
        <strain evidence="1 2">ISS45</strain>
    </source>
</reference>
<accession>A0A1Y3ET42</accession>
<comment type="caution">
    <text evidence="1">The sequence shown here is derived from an EMBL/GenBank/DDBJ whole genome shotgun (WGS) entry which is preliminary data.</text>
</comment>
<dbReference type="PANTHER" id="PTHR22741:SF10">
    <property type="entry name" value="COILED-COIL DOMAIN-CONTAINING PROTEIN CG32809"/>
    <property type="match status" value="1"/>
</dbReference>
<dbReference type="GO" id="GO:0005737">
    <property type="term" value="C:cytoplasm"/>
    <property type="evidence" value="ECO:0007669"/>
    <property type="project" value="TreeGrafter"/>
</dbReference>
<protein>
    <submittedName>
        <fullName evidence="1">Uncharacterized protein</fullName>
    </submittedName>
</protein>
<dbReference type="InterPro" id="IPR051825">
    <property type="entry name" value="SRCIN1"/>
</dbReference>
<name>A0A1Y3ET42_9BILA</name>
<sequence length="114" mass="13642">MQNWSKQAKQLMFNLMRGQVFLQFKDETKRATLPDDLRYLDDIRELFLHTFSDSISRDYVTSSFVKIYIQNPGKEGLFYELDDLSSWFWRIKIFYSASFYAAVDASIIEKNRLE</sequence>